<proteinExistence type="predicted"/>
<protein>
    <submittedName>
        <fullName evidence="1">ROK family protein</fullName>
    </submittedName>
</protein>
<dbReference type="Proteomes" id="UP000733611">
    <property type="component" value="Unassembled WGS sequence"/>
</dbReference>
<dbReference type="PANTHER" id="PTHR18964:SF170">
    <property type="entry name" value="SUGAR KINASE"/>
    <property type="match status" value="1"/>
</dbReference>
<dbReference type="SUPFAM" id="SSF53067">
    <property type="entry name" value="Actin-like ATPase domain"/>
    <property type="match status" value="1"/>
</dbReference>
<dbReference type="InterPro" id="IPR000600">
    <property type="entry name" value="ROK"/>
</dbReference>
<dbReference type="EMBL" id="JAHLFE010000171">
    <property type="protein sequence ID" value="MBU3844862.1"/>
    <property type="molecule type" value="Genomic_DNA"/>
</dbReference>
<dbReference type="Pfam" id="PF00480">
    <property type="entry name" value="ROK"/>
    <property type="match status" value="1"/>
</dbReference>
<sequence length="332" mass="35092">MAEQQQQAFAKRPVSVLTLDVGGSAIKYGVCNEFAQITHKGEVPTPCAVESTVEDLLQALDGVVVEVKAQTPIEGIAISLPGCINPDGSMRTGGALPYNYGQPLADLIEKRTGMRPVLVNDAKAAAAAELWIGALQGVESGAVLILGTGLGGGIIVNGKVYNGPHGSAGELSAFVHNMPSFTESLDCEASHVSTTGLVIAACEALGLEYTFTPDVATRHMPLDGRKIFALYHEGNEAIRQVIADFGYNVGKLIFNLSVVLDLQKVAIGGGISCQECLIDAIRVGTEKAWETNPVCGLKPPLITMPEVLGCQFHNDANLIGVMRQYLEVHDLL</sequence>
<accession>A0A948THE5</accession>
<name>A0A948THE5_9GAMM</name>
<evidence type="ECO:0000313" key="2">
    <source>
        <dbReference type="Proteomes" id="UP000733611"/>
    </source>
</evidence>
<gene>
    <name evidence="1" type="ORF">H9847_08385</name>
</gene>
<reference evidence="1" key="1">
    <citation type="journal article" date="2021" name="PeerJ">
        <title>Extensive microbial diversity within the chicken gut microbiome revealed by metagenomics and culture.</title>
        <authorList>
            <person name="Gilroy R."/>
            <person name="Ravi A."/>
            <person name="Getino M."/>
            <person name="Pursley I."/>
            <person name="Horton D.L."/>
            <person name="Alikhan N.F."/>
            <person name="Baker D."/>
            <person name="Gharbi K."/>
            <person name="Hall N."/>
            <person name="Watson M."/>
            <person name="Adriaenssens E.M."/>
            <person name="Foster-Nyarko E."/>
            <person name="Jarju S."/>
            <person name="Secka A."/>
            <person name="Antonio M."/>
            <person name="Oren A."/>
            <person name="Chaudhuri R.R."/>
            <person name="La Ragione R."/>
            <person name="Hildebrand F."/>
            <person name="Pallen M.J."/>
        </authorList>
    </citation>
    <scope>NUCLEOTIDE SEQUENCE</scope>
    <source>
        <strain evidence="1">378</strain>
    </source>
</reference>
<dbReference type="Gene3D" id="3.30.420.40">
    <property type="match status" value="2"/>
</dbReference>
<dbReference type="AlphaFoldDB" id="A0A948THE5"/>
<reference evidence="1" key="2">
    <citation type="submission" date="2021-04" db="EMBL/GenBank/DDBJ databases">
        <authorList>
            <person name="Gilroy R."/>
        </authorList>
    </citation>
    <scope>NUCLEOTIDE SEQUENCE</scope>
    <source>
        <strain evidence="1">378</strain>
    </source>
</reference>
<organism evidence="1 2">
    <name type="scientific">Candidatus Anaerobiospirillum pullicola</name>
    <dbReference type="NCBI Taxonomy" id="2838451"/>
    <lineage>
        <taxon>Bacteria</taxon>
        <taxon>Pseudomonadati</taxon>
        <taxon>Pseudomonadota</taxon>
        <taxon>Gammaproteobacteria</taxon>
        <taxon>Aeromonadales</taxon>
        <taxon>Succinivibrionaceae</taxon>
        <taxon>Anaerobiospirillum</taxon>
    </lineage>
</organism>
<dbReference type="PANTHER" id="PTHR18964">
    <property type="entry name" value="ROK (REPRESSOR, ORF, KINASE) FAMILY"/>
    <property type="match status" value="1"/>
</dbReference>
<comment type="caution">
    <text evidence="1">The sequence shown here is derived from an EMBL/GenBank/DDBJ whole genome shotgun (WGS) entry which is preliminary data.</text>
</comment>
<evidence type="ECO:0000313" key="1">
    <source>
        <dbReference type="EMBL" id="MBU3844862.1"/>
    </source>
</evidence>
<dbReference type="InterPro" id="IPR043129">
    <property type="entry name" value="ATPase_NBD"/>
</dbReference>